<dbReference type="EMBL" id="GL636493">
    <property type="protein sequence ID" value="EFW17915.1"/>
    <property type="molecule type" value="Genomic_DNA"/>
</dbReference>
<feature type="region of interest" description="Disordered" evidence="1">
    <location>
        <begin position="1"/>
        <end position="25"/>
    </location>
</feature>
<dbReference type="AlphaFoldDB" id="E9D6P3"/>
<dbReference type="HOGENOM" id="CLU_2941572_0_0_1"/>
<evidence type="ECO:0000256" key="1">
    <source>
        <dbReference type="SAM" id="MobiDB-lite"/>
    </source>
</evidence>
<reference evidence="3" key="1">
    <citation type="journal article" date="2010" name="Genome Res.">
        <title>Population genomic sequencing of Coccidioides fungi reveals recent hybridization and transposon control.</title>
        <authorList>
            <person name="Neafsey D.E."/>
            <person name="Barker B.M."/>
            <person name="Sharpton T.J."/>
            <person name="Stajich J.E."/>
            <person name="Park D.J."/>
            <person name="Whiston E."/>
            <person name="Hung C.-Y."/>
            <person name="McMahan C."/>
            <person name="White J."/>
            <person name="Sykes S."/>
            <person name="Heiman D."/>
            <person name="Young S."/>
            <person name="Zeng Q."/>
            <person name="Abouelleil A."/>
            <person name="Aftuck L."/>
            <person name="Bessette D."/>
            <person name="Brown A."/>
            <person name="FitzGerald M."/>
            <person name="Lui A."/>
            <person name="Macdonald J.P."/>
            <person name="Priest M."/>
            <person name="Orbach M.J."/>
            <person name="Galgiani J.N."/>
            <person name="Kirkland T.N."/>
            <person name="Cole G.T."/>
            <person name="Birren B.W."/>
            <person name="Henn M.R."/>
            <person name="Taylor J.W."/>
            <person name="Rounsley S.D."/>
        </authorList>
    </citation>
    <scope>NUCLEOTIDE SEQUENCE [LARGE SCALE GENOMIC DNA]</scope>
    <source>
        <strain evidence="3">RMSCC 757 / Silveira</strain>
    </source>
</reference>
<proteinExistence type="predicted"/>
<gene>
    <name evidence="2" type="ORF">CPSG_05552</name>
</gene>
<accession>E9D6P3</accession>
<evidence type="ECO:0000313" key="3">
    <source>
        <dbReference type="Proteomes" id="UP000002497"/>
    </source>
</evidence>
<dbReference type="Proteomes" id="UP000002497">
    <property type="component" value="Unassembled WGS sequence"/>
</dbReference>
<reference evidence="3" key="2">
    <citation type="submission" date="2010-03" db="EMBL/GenBank/DDBJ databases">
        <title>The genome sequence of Coccidioides posadasii strain Silveira.</title>
        <authorList>
            <consortium name="The Broad Institute Genome Sequencing Center for Infectious Disease"/>
            <person name="Neafsey D."/>
            <person name="Orbach M."/>
            <person name="Henn M.R."/>
            <person name="Cole G.T."/>
            <person name="Galgiani J."/>
            <person name="Gardner M.J."/>
            <person name="Kirkland T.N."/>
            <person name="Taylor J.W."/>
            <person name="Young S.K."/>
            <person name="Zeng Q."/>
            <person name="Koehrsen M."/>
            <person name="Alvarado L."/>
            <person name="Berlin A."/>
            <person name="Borenstein D."/>
            <person name="Chapman S.B."/>
            <person name="Chen Z."/>
            <person name="Engels R."/>
            <person name="Freedman E."/>
            <person name="Gellesch M."/>
            <person name="Goldberg J."/>
            <person name="Griggs A."/>
            <person name="Gujja S."/>
            <person name="Heilman E."/>
            <person name="Heiman D."/>
            <person name="Howarth C."/>
            <person name="Jen D."/>
            <person name="Larson L."/>
            <person name="Mehta T."/>
            <person name="Neiman D."/>
            <person name="Park D."/>
            <person name="Pearson M."/>
            <person name="Richards J."/>
            <person name="Roberts A."/>
            <person name="Saif S."/>
            <person name="Shea T."/>
            <person name="Shenoy N."/>
            <person name="Sisk P."/>
            <person name="Stolte C."/>
            <person name="Sykes S."/>
            <person name="Walk T."/>
            <person name="White J."/>
            <person name="Yandava C."/>
            <person name="Haas B."/>
            <person name="Nusbaum C."/>
            <person name="Birren B."/>
        </authorList>
    </citation>
    <scope>NUCLEOTIDE SEQUENCE [LARGE SCALE GENOMIC DNA]</scope>
    <source>
        <strain evidence="3">RMSCC 757 / Silveira</strain>
    </source>
</reference>
<sequence length="60" mass="6686">MWSITHQEHHPFPCSNAGAKISQDETPGTTAIDFEHSHFVTGLNGSRLLLRLPLVLESFL</sequence>
<feature type="compositionally biased region" description="Basic and acidic residues" evidence="1">
    <location>
        <begin position="1"/>
        <end position="11"/>
    </location>
</feature>
<evidence type="ECO:0000313" key="2">
    <source>
        <dbReference type="EMBL" id="EFW17915.1"/>
    </source>
</evidence>
<protein>
    <submittedName>
        <fullName evidence="2">Predicted protein</fullName>
    </submittedName>
</protein>
<name>E9D6P3_COCPS</name>
<dbReference type="VEuPathDB" id="FungiDB:CPSG_05552"/>
<keyword evidence="3" id="KW-1185">Reference proteome</keyword>
<organism evidence="3">
    <name type="scientific">Coccidioides posadasii (strain RMSCC 757 / Silveira)</name>
    <name type="common">Valley fever fungus</name>
    <dbReference type="NCBI Taxonomy" id="443226"/>
    <lineage>
        <taxon>Eukaryota</taxon>
        <taxon>Fungi</taxon>
        <taxon>Dikarya</taxon>
        <taxon>Ascomycota</taxon>
        <taxon>Pezizomycotina</taxon>
        <taxon>Eurotiomycetes</taxon>
        <taxon>Eurotiomycetidae</taxon>
        <taxon>Onygenales</taxon>
        <taxon>Onygenaceae</taxon>
        <taxon>Coccidioides</taxon>
    </lineage>
</organism>